<dbReference type="Gene3D" id="1.20.272.10">
    <property type="match status" value="1"/>
</dbReference>
<feature type="compositionally biased region" description="Low complexity" evidence="1">
    <location>
        <begin position="81"/>
        <end position="103"/>
    </location>
</feature>
<name>A0ABP1FMF7_9CHLO</name>
<sequence length="599" mass="63836">MSKTPSVFDVLISAGKKRTRASQGAEGGGHAPRKKQEQAQGSSFQPCPVCSQPIASALLAFHVNGCLEASGSGSKEAHSIAQQQQHPEQHAAGAAAAKAASAARPTSSLAQPSVEASEDRTVSVGGQPASRQGQAKPAEAQPKAAQHSVTPAGNAFSHMMSKQKERAQTWTFYLGREENGRLFWHIWRDVRGTAPIPEIITHCSGHKVKVRAPDQEQVQRCKQQILWSAESQTSLADLECRVDESVDRAAAGKVTLRLCTNIEPRHGGRLDVGSLLWKSGTAGRPWEYTGAASLLKSALQKNIRRGRAEEAVRCAQRLLQSEPGELLRRACVISVEDALLHPQLPLLAFLMAATAKGYTLGRTLASACLQIVHDLAVVPVQDRAPKGQDYSCSPEGAASELALDEAGGSQIRSLLMRAAYGGLQGDVAMLRRFSLLWTARLAGLADPAPGSTPPGSRSAAEACSSWPLYLQATFASARPPGIVVEWGTLGRLKPDDVPAAAVDFHISNIVEDLLGKPHVLAAATQAAAKLGTEPAAALKSAMWHFSGSCNHRSMLQGCSEDQRENVAARMGGLKPLWEAAQPAAEAWAQQYIHARFRPA</sequence>
<evidence type="ECO:0000313" key="3">
    <source>
        <dbReference type="Proteomes" id="UP001497392"/>
    </source>
</evidence>
<gene>
    <name evidence="2" type="primary">g3294</name>
    <name evidence="2" type="ORF">VP750_LOCUS2814</name>
</gene>
<evidence type="ECO:0000256" key="1">
    <source>
        <dbReference type="SAM" id="MobiDB-lite"/>
    </source>
</evidence>
<keyword evidence="3" id="KW-1185">Reference proteome</keyword>
<feature type="compositionally biased region" description="Low complexity" evidence="1">
    <location>
        <begin position="132"/>
        <end position="146"/>
    </location>
</feature>
<reference evidence="2 3" key="1">
    <citation type="submission" date="2024-06" db="EMBL/GenBank/DDBJ databases">
        <authorList>
            <person name="Kraege A."/>
            <person name="Thomma B."/>
        </authorList>
    </citation>
    <scope>NUCLEOTIDE SEQUENCE [LARGE SCALE GENOMIC DNA]</scope>
</reference>
<comment type="caution">
    <text evidence="2">The sequence shown here is derived from an EMBL/GenBank/DDBJ whole genome shotgun (WGS) entry which is preliminary data.</text>
</comment>
<organism evidence="2 3">
    <name type="scientific">Coccomyxa viridis</name>
    <dbReference type="NCBI Taxonomy" id="1274662"/>
    <lineage>
        <taxon>Eukaryota</taxon>
        <taxon>Viridiplantae</taxon>
        <taxon>Chlorophyta</taxon>
        <taxon>core chlorophytes</taxon>
        <taxon>Trebouxiophyceae</taxon>
        <taxon>Trebouxiophyceae incertae sedis</taxon>
        <taxon>Coccomyxaceae</taxon>
        <taxon>Coccomyxa</taxon>
    </lineage>
</organism>
<feature type="region of interest" description="Disordered" evidence="1">
    <location>
        <begin position="1"/>
        <end position="46"/>
    </location>
</feature>
<evidence type="ECO:0000313" key="2">
    <source>
        <dbReference type="EMBL" id="CAL5221155.1"/>
    </source>
</evidence>
<accession>A0ABP1FMF7</accession>
<dbReference type="EMBL" id="CAXHTA020000005">
    <property type="protein sequence ID" value="CAL5221155.1"/>
    <property type="molecule type" value="Genomic_DNA"/>
</dbReference>
<dbReference type="Proteomes" id="UP001497392">
    <property type="component" value="Unassembled WGS sequence"/>
</dbReference>
<feature type="region of interest" description="Disordered" evidence="1">
    <location>
        <begin position="77"/>
        <end position="150"/>
    </location>
</feature>
<proteinExistence type="predicted"/>
<protein>
    <submittedName>
        <fullName evidence="2">G3294 protein</fullName>
    </submittedName>
</protein>